<keyword evidence="2" id="KW-0342">GTP-binding</keyword>
<evidence type="ECO:0000256" key="2">
    <source>
        <dbReference type="ARBA" id="ARBA00023134"/>
    </source>
</evidence>
<dbReference type="EMBL" id="JASNWA010000004">
    <property type="protein sequence ID" value="KAK3176656.1"/>
    <property type="molecule type" value="Genomic_DNA"/>
</dbReference>
<dbReference type="GO" id="GO:0048312">
    <property type="term" value="P:intracellular distribution of mitochondria"/>
    <property type="evidence" value="ECO:0007669"/>
    <property type="project" value="TreeGrafter"/>
</dbReference>
<feature type="domain" description="Dynamin-type G" evidence="4">
    <location>
        <begin position="74"/>
        <end position="362"/>
    </location>
</feature>
<dbReference type="GO" id="GO:0005525">
    <property type="term" value="F:GTP binding"/>
    <property type="evidence" value="ECO:0007669"/>
    <property type="project" value="InterPro"/>
</dbReference>
<dbReference type="GO" id="GO:0005874">
    <property type="term" value="C:microtubule"/>
    <property type="evidence" value="ECO:0007669"/>
    <property type="project" value="TreeGrafter"/>
</dbReference>
<dbReference type="InterPro" id="IPR001401">
    <property type="entry name" value="Dynamin_GTPase"/>
</dbReference>
<proteinExistence type="predicted"/>
<evidence type="ECO:0000313" key="6">
    <source>
        <dbReference type="Proteomes" id="UP001276659"/>
    </source>
</evidence>
<dbReference type="GO" id="GO:0016020">
    <property type="term" value="C:membrane"/>
    <property type="evidence" value="ECO:0007669"/>
    <property type="project" value="TreeGrafter"/>
</dbReference>
<reference evidence="5" key="1">
    <citation type="submission" date="2022-11" db="EMBL/GenBank/DDBJ databases">
        <title>Chromosomal genome sequence assembly and mating type (MAT) locus characterization of the leprose asexual lichenized fungus Lepraria neglecta (Nyl.) Erichsen.</title>
        <authorList>
            <person name="Allen J.L."/>
            <person name="Pfeffer B."/>
        </authorList>
    </citation>
    <scope>NUCLEOTIDE SEQUENCE</scope>
    <source>
        <strain evidence="5">Allen 5258</strain>
    </source>
</reference>
<protein>
    <recommendedName>
        <fullName evidence="4">Dynamin-type G domain-containing protein</fullName>
    </recommendedName>
</protein>
<dbReference type="GO" id="GO:0006897">
    <property type="term" value="P:endocytosis"/>
    <property type="evidence" value="ECO:0007669"/>
    <property type="project" value="TreeGrafter"/>
</dbReference>
<dbReference type="InterPro" id="IPR027417">
    <property type="entry name" value="P-loop_NTPase"/>
</dbReference>
<organism evidence="5 6">
    <name type="scientific">Lepraria neglecta</name>
    <dbReference type="NCBI Taxonomy" id="209136"/>
    <lineage>
        <taxon>Eukaryota</taxon>
        <taxon>Fungi</taxon>
        <taxon>Dikarya</taxon>
        <taxon>Ascomycota</taxon>
        <taxon>Pezizomycotina</taxon>
        <taxon>Lecanoromycetes</taxon>
        <taxon>OSLEUM clade</taxon>
        <taxon>Lecanoromycetidae</taxon>
        <taxon>Lecanorales</taxon>
        <taxon>Lecanorineae</taxon>
        <taxon>Stereocaulaceae</taxon>
        <taxon>Lepraria</taxon>
    </lineage>
</organism>
<evidence type="ECO:0000256" key="3">
    <source>
        <dbReference type="SAM" id="MobiDB-lite"/>
    </source>
</evidence>
<dbReference type="Pfam" id="PF01031">
    <property type="entry name" value="Dynamin_M"/>
    <property type="match status" value="1"/>
</dbReference>
<keyword evidence="6" id="KW-1185">Reference proteome</keyword>
<dbReference type="GO" id="GO:0016559">
    <property type="term" value="P:peroxisome fission"/>
    <property type="evidence" value="ECO:0007669"/>
    <property type="project" value="TreeGrafter"/>
</dbReference>
<dbReference type="InterPro" id="IPR030381">
    <property type="entry name" value="G_DYNAMIN_dom"/>
</dbReference>
<dbReference type="PROSITE" id="PS51718">
    <property type="entry name" value="G_DYNAMIN_2"/>
    <property type="match status" value="1"/>
</dbReference>
<dbReference type="PANTHER" id="PTHR11566">
    <property type="entry name" value="DYNAMIN"/>
    <property type="match status" value="1"/>
</dbReference>
<evidence type="ECO:0000313" key="5">
    <source>
        <dbReference type="EMBL" id="KAK3176656.1"/>
    </source>
</evidence>
<accession>A0AAD9ZDP6</accession>
<dbReference type="SUPFAM" id="SSF52540">
    <property type="entry name" value="P-loop containing nucleoside triphosphate hydrolases"/>
    <property type="match status" value="1"/>
</dbReference>
<dbReference type="Pfam" id="PF00350">
    <property type="entry name" value="Dynamin_N"/>
    <property type="match status" value="1"/>
</dbReference>
<dbReference type="GO" id="GO:0005739">
    <property type="term" value="C:mitochondrion"/>
    <property type="evidence" value="ECO:0007669"/>
    <property type="project" value="TreeGrafter"/>
</dbReference>
<dbReference type="InterPro" id="IPR000375">
    <property type="entry name" value="Dynamin_stalk"/>
</dbReference>
<comment type="caution">
    <text evidence="5">The sequence shown here is derived from an EMBL/GenBank/DDBJ whole genome shotgun (WGS) entry which is preliminary data.</text>
</comment>
<gene>
    <name evidence="5" type="ORF">OEA41_007979</name>
</gene>
<dbReference type="InterPro" id="IPR045063">
    <property type="entry name" value="Dynamin_N"/>
</dbReference>
<sequence length="700" mass="78944">MCLSLFTHWRHERSADVRVPPEDLVDADSFIAPENGNTPPPLETTSSLEGLQSVKQRNVLNIIDQLRKCGLESTLSLPQLVVCGDQSAGKSSVLEALTEVPFPRKDNLCTRFATEIILRRAISDAITIKVIPDDERPQAEREQIEAFQESISDFEDLPSLIDKATTRMGIDPKPLSKSRAFAKDVLSIEIEGPSRPQLTLVDLPGLIQTETRGVSEEDVELVMKITNHYISQSRTICLAVVSAGNDYANQGILKKVRNVDPEGDRTLGIITKPDRLPSGSGSEQAFLGLARNEDIFFKLGWHVLKNRSYEEGSSSFEQRNMSEISYFRRSNFSTLPKECVGITSLRDRLSQLLFDHVKQELPKLGKDLEEAFTETQLHLDALGNRRKTPQECKAFLTQLSLDLYEVGKAAVNGHYEGEYFAHDSDHTFSVESPTTIRRLRAVIQYKNSQFSNLLRTRGCKYHIGEAKAEGEATDKATVHSEAPMASEPAPPTDWSKSTAMDWVREVLVRTRGKELPGNFNPLLIGELFWEQSSKWQRMAEHHVEDVADVCTRFLDALLREKCPKDVHTRLWSSKIEDALTARFDGSTREIEKIMEDIKSYPITYNHYYTDTIKKRRREREEKCLANCIDNATQHVLLPGCSSKHTSAQVDSGKAAREYSDAVDPDIENHTCEEALDCLYSIYKVSEVVHSPGRLSFTYFA</sequence>
<dbReference type="FunFam" id="3.40.50.300:FF:001425">
    <property type="entry name" value="Dynamin GTPase, putative"/>
    <property type="match status" value="1"/>
</dbReference>
<evidence type="ECO:0000256" key="1">
    <source>
        <dbReference type="ARBA" id="ARBA00022741"/>
    </source>
</evidence>
<dbReference type="GO" id="GO:0008017">
    <property type="term" value="F:microtubule binding"/>
    <property type="evidence" value="ECO:0007669"/>
    <property type="project" value="TreeGrafter"/>
</dbReference>
<dbReference type="Gene3D" id="3.40.50.300">
    <property type="entry name" value="P-loop containing nucleotide triphosphate hydrolases"/>
    <property type="match status" value="1"/>
</dbReference>
<evidence type="ECO:0000259" key="4">
    <source>
        <dbReference type="PROSITE" id="PS51718"/>
    </source>
</evidence>
<dbReference type="PRINTS" id="PR00195">
    <property type="entry name" value="DYNAMIN"/>
</dbReference>
<keyword evidence="1" id="KW-0547">Nucleotide-binding</keyword>
<dbReference type="GO" id="GO:0003924">
    <property type="term" value="F:GTPase activity"/>
    <property type="evidence" value="ECO:0007669"/>
    <property type="project" value="InterPro"/>
</dbReference>
<feature type="region of interest" description="Disordered" evidence="3">
    <location>
        <begin position="470"/>
        <end position="495"/>
    </location>
</feature>
<dbReference type="AlphaFoldDB" id="A0AAD9ZDP6"/>
<dbReference type="Proteomes" id="UP001276659">
    <property type="component" value="Unassembled WGS sequence"/>
</dbReference>
<name>A0AAD9ZDP6_9LECA</name>
<dbReference type="GO" id="GO:0000266">
    <property type="term" value="P:mitochondrial fission"/>
    <property type="evidence" value="ECO:0007669"/>
    <property type="project" value="TreeGrafter"/>
</dbReference>
<dbReference type="CDD" id="cd08771">
    <property type="entry name" value="DLP_1"/>
    <property type="match status" value="1"/>
</dbReference>
<dbReference type="PANTHER" id="PTHR11566:SF66">
    <property type="entry name" value="INTERFERON-INDUCED GTP-BINDING PROTEIN MX"/>
    <property type="match status" value="1"/>
</dbReference>
<dbReference type="SMART" id="SM00053">
    <property type="entry name" value="DYNc"/>
    <property type="match status" value="1"/>
</dbReference>
<dbReference type="InterPro" id="IPR022812">
    <property type="entry name" value="Dynamin"/>
</dbReference>